<evidence type="ECO:0000313" key="1">
    <source>
        <dbReference type="EMBL" id="ASX98930.1"/>
    </source>
</evidence>
<gene>
    <name evidence="1" type="primary">34</name>
    <name evidence="1" type="ORF">SEA_ROSIEPOSIE_34</name>
</gene>
<dbReference type="EMBL" id="MF185723">
    <property type="protein sequence ID" value="ASX98930.1"/>
    <property type="molecule type" value="Genomic_DNA"/>
</dbReference>
<protein>
    <submittedName>
        <fullName evidence="1">Uncharacterized protein</fullName>
    </submittedName>
</protein>
<evidence type="ECO:0000313" key="2">
    <source>
        <dbReference type="Proteomes" id="UP000224387"/>
    </source>
</evidence>
<name>A0A286N3H3_9CAUD</name>
<reference evidence="1 2" key="1">
    <citation type="submission" date="2017-06" db="EMBL/GenBank/DDBJ databases">
        <authorList>
            <person name="Villafuerte R."/>
            <person name="Dunbar D."/>
            <person name="Moy E.A."/>
            <person name="Stoner T.H."/>
            <person name="Garlena R.A."/>
            <person name="Russell D.A."/>
            <person name="Pope W.H."/>
            <person name="Jacobs-Sera D."/>
            <person name="Hatfull G.F."/>
        </authorList>
    </citation>
    <scope>NUCLEOTIDE SEQUENCE [LARGE SCALE GENOMIC DNA]</scope>
</reference>
<sequence>MTSHCSTHGHYFIVTTQGTLNRCFYCQRKAQRFNFGTYQIGGAVLERNTKEHAYRRRN</sequence>
<organism evidence="1 2">
    <name type="scientific">Arthrobacter phage RosiePosie</name>
    <dbReference type="NCBI Taxonomy" id="2015836"/>
    <lineage>
        <taxon>Viruses</taxon>
        <taxon>Duplodnaviria</taxon>
        <taxon>Heunggongvirae</taxon>
        <taxon>Uroviricota</taxon>
        <taxon>Caudoviricetes</taxon>
        <taxon>Klausavirus</taxon>
        <taxon>Klausavirus princesstrina</taxon>
    </lineage>
</organism>
<dbReference type="Proteomes" id="UP000224387">
    <property type="component" value="Segment"/>
</dbReference>
<accession>A0A286N3H3</accession>
<proteinExistence type="predicted"/>